<feature type="compositionally biased region" description="Basic and acidic residues" evidence="1">
    <location>
        <begin position="33"/>
        <end position="67"/>
    </location>
</feature>
<evidence type="ECO:0000313" key="3">
    <source>
        <dbReference type="Proteomes" id="UP001212841"/>
    </source>
</evidence>
<organism evidence="2 3">
    <name type="scientific">Rhizophlyctis rosea</name>
    <dbReference type="NCBI Taxonomy" id="64517"/>
    <lineage>
        <taxon>Eukaryota</taxon>
        <taxon>Fungi</taxon>
        <taxon>Fungi incertae sedis</taxon>
        <taxon>Chytridiomycota</taxon>
        <taxon>Chytridiomycota incertae sedis</taxon>
        <taxon>Chytridiomycetes</taxon>
        <taxon>Rhizophlyctidales</taxon>
        <taxon>Rhizophlyctidaceae</taxon>
        <taxon>Rhizophlyctis</taxon>
    </lineage>
</organism>
<feature type="compositionally biased region" description="Acidic residues" evidence="1">
    <location>
        <begin position="82"/>
        <end position="107"/>
    </location>
</feature>
<gene>
    <name evidence="2" type="ORF">HK097_006363</name>
</gene>
<feature type="region of interest" description="Disordered" evidence="1">
    <location>
        <begin position="33"/>
        <end position="107"/>
    </location>
</feature>
<dbReference type="AlphaFoldDB" id="A0AAD5X9H9"/>
<reference evidence="2" key="1">
    <citation type="submission" date="2020-05" db="EMBL/GenBank/DDBJ databases">
        <title>Phylogenomic resolution of chytrid fungi.</title>
        <authorList>
            <person name="Stajich J.E."/>
            <person name="Amses K."/>
            <person name="Simmons R."/>
            <person name="Seto K."/>
            <person name="Myers J."/>
            <person name="Bonds A."/>
            <person name="Quandt C.A."/>
            <person name="Barry K."/>
            <person name="Liu P."/>
            <person name="Grigoriev I."/>
            <person name="Longcore J.E."/>
            <person name="James T.Y."/>
        </authorList>
    </citation>
    <scope>NUCLEOTIDE SEQUENCE</scope>
    <source>
        <strain evidence="2">JEL0318</strain>
    </source>
</reference>
<evidence type="ECO:0000256" key="1">
    <source>
        <dbReference type="SAM" id="MobiDB-lite"/>
    </source>
</evidence>
<proteinExistence type="predicted"/>
<name>A0AAD5X9H9_9FUNG</name>
<evidence type="ECO:0000313" key="2">
    <source>
        <dbReference type="EMBL" id="KAJ3057435.1"/>
    </source>
</evidence>
<dbReference type="Proteomes" id="UP001212841">
    <property type="component" value="Unassembled WGS sequence"/>
</dbReference>
<accession>A0AAD5X9H9</accession>
<protein>
    <submittedName>
        <fullName evidence="2">Uncharacterized protein</fullName>
    </submittedName>
</protein>
<comment type="caution">
    <text evidence="2">The sequence shown here is derived from an EMBL/GenBank/DDBJ whole genome shotgun (WGS) entry which is preliminary data.</text>
</comment>
<dbReference type="EMBL" id="JADGJD010000003">
    <property type="protein sequence ID" value="KAJ3057435.1"/>
    <property type="molecule type" value="Genomic_DNA"/>
</dbReference>
<sequence length="107" mass="12468">MPGIVKLYQIYDHWAMRTDTSVISTGKKTPAELVKEEQERERILSGMTERQRRSYLRRMDKGDEEGAQKVLTAAASRGNDDGWSDFDDFDDDEEEDDEDEDEEEEDD</sequence>
<keyword evidence="3" id="KW-1185">Reference proteome</keyword>